<evidence type="ECO:0000313" key="7">
    <source>
        <dbReference type="Proteomes" id="UP000664795"/>
    </source>
</evidence>
<keyword evidence="1" id="KW-0436">Ligase</keyword>
<evidence type="ECO:0000256" key="2">
    <source>
        <dbReference type="ARBA" id="ARBA00022741"/>
    </source>
</evidence>
<feature type="domain" description="ATP-grasp" evidence="5">
    <location>
        <begin position="126"/>
        <end position="320"/>
    </location>
</feature>
<comment type="caution">
    <text evidence="6">The sequence shown here is derived from an EMBL/GenBank/DDBJ whole genome shotgun (WGS) entry which is preliminary data.</text>
</comment>
<keyword evidence="2 4" id="KW-0547">Nucleotide-binding</keyword>
<dbReference type="Gene3D" id="3.30.470.20">
    <property type="entry name" value="ATP-grasp fold, B domain"/>
    <property type="match status" value="1"/>
</dbReference>
<gene>
    <name evidence="6" type="ORF">J2I48_22905</name>
</gene>
<dbReference type="PANTHER" id="PTHR43585">
    <property type="entry name" value="FUMIPYRROLE BIOSYNTHESIS PROTEIN C"/>
    <property type="match status" value="1"/>
</dbReference>
<dbReference type="Gene3D" id="3.40.50.20">
    <property type="match status" value="1"/>
</dbReference>
<dbReference type="AlphaFoldDB" id="A0A939JYC7"/>
<sequence length="409" mass="45920">MTSSPSHPPLAFLCIATFVKGEAFMQTCKALGHTVYLLTEQRHKDKPWPHEAIDEIFYLPSESNDSQNLDTMLLGLAHTMRTRRIDRVIALDDFDVEKGALVRETFRIPGMGQTTSRFFRDKLAMRKRAQKAGIRVPRFSSLFNNDELTLFLQNSEAPWLIKPRSEASTTGIRKVHTLDEAWTVVNELGDNRHTYLIEEFKPGSVYHVDSLSFASKAVFSRVSEYLATPMEVAHGGGIFRTRTLAPTDAETPDFLAINDAVMAAFGMRHSASHSEFIRCNHDGELYFLETACRVGGANIAEMVEAASGVNLWAEWAKLEIAAAHNEPYSPPADTGHYAGLIASLANELRPDMAGFTDPEIVWRMHRDHHIGFIVKAEEPERVRTLLDNYMHRIRESVHASMPVAAKPTN</sequence>
<reference evidence="6 7" key="1">
    <citation type="submission" date="2021-03" db="EMBL/GenBank/DDBJ databases">
        <title>Fibrella sp. HMF5036 genome sequencing and assembly.</title>
        <authorList>
            <person name="Kang H."/>
            <person name="Kim H."/>
            <person name="Bae S."/>
            <person name="Joh K."/>
        </authorList>
    </citation>
    <scope>NUCLEOTIDE SEQUENCE [LARGE SCALE GENOMIC DNA]</scope>
    <source>
        <strain evidence="6 7">HMF5036</strain>
    </source>
</reference>
<organism evidence="6 7">
    <name type="scientific">Fibrella aquatilis</name>
    <dbReference type="NCBI Taxonomy" id="2817059"/>
    <lineage>
        <taxon>Bacteria</taxon>
        <taxon>Pseudomonadati</taxon>
        <taxon>Bacteroidota</taxon>
        <taxon>Cytophagia</taxon>
        <taxon>Cytophagales</taxon>
        <taxon>Spirosomataceae</taxon>
        <taxon>Fibrella</taxon>
    </lineage>
</organism>
<dbReference type="RefSeq" id="WP_207337841.1">
    <property type="nucleotide sequence ID" value="NZ_JAFMYU010000023.1"/>
</dbReference>
<keyword evidence="3 4" id="KW-0067">ATP-binding</keyword>
<name>A0A939JYC7_9BACT</name>
<dbReference type="GO" id="GO:0005524">
    <property type="term" value="F:ATP binding"/>
    <property type="evidence" value="ECO:0007669"/>
    <property type="project" value="UniProtKB-UniRule"/>
</dbReference>
<dbReference type="InterPro" id="IPR011761">
    <property type="entry name" value="ATP-grasp"/>
</dbReference>
<dbReference type="EMBL" id="JAFMYU010000023">
    <property type="protein sequence ID" value="MBO0933877.1"/>
    <property type="molecule type" value="Genomic_DNA"/>
</dbReference>
<evidence type="ECO:0000256" key="1">
    <source>
        <dbReference type="ARBA" id="ARBA00022598"/>
    </source>
</evidence>
<evidence type="ECO:0000313" key="6">
    <source>
        <dbReference type="EMBL" id="MBO0933877.1"/>
    </source>
</evidence>
<evidence type="ECO:0000256" key="4">
    <source>
        <dbReference type="PROSITE-ProRule" id="PRU00409"/>
    </source>
</evidence>
<dbReference type="InterPro" id="IPR052032">
    <property type="entry name" value="ATP-dep_AA_Ligase"/>
</dbReference>
<proteinExistence type="predicted"/>
<dbReference type="PANTHER" id="PTHR43585:SF2">
    <property type="entry name" value="ATP-GRASP ENZYME FSQD"/>
    <property type="match status" value="1"/>
</dbReference>
<evidence type="ECO:0000256" key="3">
    <source>
        <dbReference type="ARBA" id="ARBA00022840"/>
    </source>
</evidence>
<dbReference type="SUPFAM" id="SSF56059">
    <property type="entry name" value="Glutathione synthetase ATP-binding domain-like"/>
    <property type="match status" value="1"/>
</dbReference>
<accession>A0A939JYC7</accession>
<evidence type="ECO:0000259" key="5">
    <source>
        <dbReference type="PROSITE" id="PS50975"/>
    </source>
</evidence>
<protein>
    <submittedName>
        <fullName evidence="6">ATPase</fullName>
    </submittedName>
</protein>
<dbReference type="Proteomes" id="UP000664795">
    <property type="component" value="Unassembled WGS sequence"/>
</dbReference>
<dbReference type="PROSITE" id="PS50975">
    <property type="entry name" value="ATP_GRASP"/>
    <property type="match status" value="1"/>
</dbReference>
<keyword evidence="7" id="KW-1185">Reference proteome</keyword>
<dbReference type="GO" id="GO:0016874">
    <property type="term" value="F:ligase activity"/>
    <property type="evidence" value="ECO:0007669"/>
    <property type="project" value="UniProtKB-KW"/>
</dbReference>
<dbReference type="GO" id="GO:0046872">
    <property type="term" value="F:metal ion binding"/>
    <property type="evidence" value="ECO:0007669"/>
    <property type="project" value="InterPro"/>
</dbReference>